<feature type="compositionally biased region" description="Polar residues" evidence="6">
    <location>
        <begin position="2073"/>
        <end position="2089"/>
    </location>
</feature>
<dbReference type="EMBL" id="JAHIBW010000004">
    <property type="protein sequence ID" value="KAG7311358.1"/>
    <property type="molecule type" value="Genomic_DNA"/>
</dbReference>
<keyword evidence="4" id="KW-0969">Cilium</keyword>
<feature type="region of interest" description="Disordered" evidence="6">
    <location>
        <begin position="3396"/>
        <end position="3434"/>
    </location>
</feature>
<gene>
    <name evidence="8" type="ORF">JYU34_002397</name>
</gene>
<dbReference type="InterPro" id="IPR013783">
    <property type="entry name" value="Ig-like_fold"/>
</dbReference>
<protein>
    <recommendedName>
        <fullName evidence="7">HYDIN/VesB/CFA65-like Ig-like domain-containing protein</fullName>
    </recommendedName>
</protein>
<sequence length="4957" mass="557086">MDIINSFNKHGYFKADIYHFLEKKKWGPTGQRTQITPSRYRLELGLSTAERLQQAGDLEVENLVSDGDTAHAALVFAPRAVVFQNYKPNDKYVAKFTVRNTSLSPVFLTMKFPDSSTFSIKLCGGQLLSRLAPGMGVSFNINFLPLQYVDYVHCVKFTTDTQEYVLPIIAIGARPMFDFPDQVNVPATPLKVQTHHTVSIHNIGCIPAGFTLKTQAPFTVHPKSAFLHPGERFDIKVGFKTMHLEESIGFLHAIFETGEVFCIRLASSAHTVKVELEKQKVLFSDTFNTLVRQQTFKITNKSPFTLTYACMKNSCVNADFNDKVKLVKLFYDAKENELGKDAKLVYYDILSSDEHLRVYTRIFYDEILALVADESLLFENMHFTIDPIKGQIWPNKTTELIITFAPKFYGDFEETVYFDLDGIYCRIPVVLTGASLPPDIVLNVETLDMDRVYIKKVYRYEVVAINRGHINGVILFQETPVLFGSKISCSPDMHCLRPGQKEIFVISFSNPNQGPYFEETRFVIRDTNITLKLYLKGEVIYPSLKFSTPFLDFGIVSIGVPKTLDLDVINESVISVNVCIKMPEDGPDVPSITLQDYAVMDWPKPETPTWPKEFTVEPSKINIPPESKVTLKVTLLANLVRANQTSMDIELEHSDSPPLVLPVRYDAQVPDITPAPDLHLDVCFLNYPYQHDVVFTATDVYGYFTVEEIEDPRELKVDVKLKEGIITPGEPTILPVEVVTSVEGNHEYILRIRLFGSSEVIDICRITACGVRPIVSCSPPSLAWGRVKLLTPDVQTLTLSNDSPITVHYAITLVGKLKSWLIEPSEGALLPESQLDVAVTALLLDAGKASSKLLVKFEQYSEIVVPLTATGYGTSIVVGEHRDKIILGLHFTHVKMNCKVVMENCGTKLHILEWNENYKTSKKKESTTPFFDLNPRSMKLAAGEKVELSVTGASATAATVTDVWFLLGTVEGVNKKELLLECPVTAEFVDPKLELSTKLMEFRYDFGPFSQHYKITDILTIKNVSKLPLNIEIDIKPPFAVLKKRQTYVIPPEEANDCCCIKYLESDLDMGRLSKEKKDESKAIIDCLTENLVPPYNKESLKFFEDIHKIKMAFVFTNNIVETLDDQRVMKLQIVFDTTKHKTFNSKTYTDSVNIRFKGPKSKDVIKLVGKVNFPNIRFLEQQVDFKCIRNFSIESKTFQAENVTPLLVCYKFLWKTVEIADIEPPPSGPEDSTDTNEIESTDSDSAISASPLLPDEGQETEMEKKSAVISIHNITKQEPDSPVTDSSSHQTEPIENRVLRKIIPMLGTDYCPATEDWANKFPDKRKNNEVDVNDIVSIIPCRGSLEQNRKMTVNVVFNPPRNILLKAVLECEVLGGPSETILITGQSSDMIYEINTHKLNYKIMSYHEKGLQKLIITNKALLPFEYRTYINTGTRNGNLTGFVADITPSEKRIEAYENIEINVEVSPGVVGCFTDTFQLELGCCPPIPIEVVGWGEIPQVYLTSQKHDQATLSEGFTYLAIATLTPEYLCLVKEIFYRTEDNEHLNTPVSASPTIEDLPEHEDWYIVSDEDEYPSLMDIELVIEKQLVIEHLRQRPEILPMYLTGGRTGPIPGFRTMPCTVDFGVVIIGTVVSMSVDITNYGPSATKPGFSKMANIPPFIGFKLCGKLMPGDVGKMDVRFSPTRDKFVELEQNYEETFNLGVPYGVTIPVVVRATCAVPYLVSYVTAIDFGTIKCGDKVVHKIPLKNIGKPACVWYATLAVKSVGAAAITIQDSSGVYDAGQEGWLSVAFRPSMEITYHGQLTLHFHLNPSPLTIPVRGAGVVPCVRVVGPAARFPPALPWAQPQHMYFGLMNPCNFPIELVFAHCDPKWCEEDKIYSLLMRYYGQPAELLVPRAAAGAALPAPLLDFYHTFTQRVEQLINEDSTSARKSSTTSKTKKSKSPRKMSAKTEKSPTEEISQRVSRTESEIISDVLKALKDENIDPLDDCFQLLKPAPAEDEKPPSLKGILIFFHGSPDQDQYSQEMAYSIGKNLQLPTITFDRAFADALCTSESGAKSEALSIIDELYGNTSARQSSRPATNVGASTVDANNEVGRNSGPADEVETIMMKLEVIWKSKAATPSKNRKKEGKGKAKNVSVATEKDTMFPLNLIQRLLTDYFEQDKYSKGFIVDNLNSVVIRTPTLVLMTVLKCKRSISNIHLVLCHSEFPAWAARYEQSLAERDNKELSKPKLYNEEEIKEIIHSIEEMTEEEFENVSSEIKSIYYEHGLAERKRRSIAKTIIQIKKREGKNRPKTVPIKPTTHDVVTNVDKKKSKKDEQKSARQTTEYMLMSSKFNDYANNTFESLLSVARNWIVNECEMGTPMKKRSPSLKKAKLKTETEVHHDDTEIEKGFPLSIVMYPSILYKECLINMFKDSPEVQEALKEDPMQEILHTEAKVENYTVLLPKTLPALQQEDALTWKFLKEPPIKRCECNQTINLKLFDDSTQDNVINCLSKWHCLCGKMVSAQTSTTAVRSVDKSVGESAEDDTGHPLPLYSVPSTTDIDHRLVLEPGDLVRCKFAFTPETEGNFFLKRFVQVSGWPQSRVSVKASGLCDLPRIDSRPKKMFRDFVRSSVEGQEAVYKHTYLDDRKLFHFGPIFIGSKRVYEESYTIKLRNSSLMIDEIGIEFTEDTDVFKVDESLITIEAGMRAQVKISAAPTAAGEHRATLLFCIRDNPEIVSVDVACTGVTPVIEILPLSNAIDYGKLLLYRRKDDRFVIKNESMLPVMWKIRNAEELEDNYTMSLKSGTVRRYDNTVVTVTYMASKVGVAKIPLVIDIYQSEGRGEPLLSRTISLSAECYDVQVQIAYEDDATHYLDYGHVKVNSTEVREVTLLNRGKYNIYFKLKKVSKFPEPMLLKSMRASPQTGVLLPSLKPTRIEFECTPKTKASLHNVPAYTCLLLDGGKDQVIVAEFPICMTIASFYNTFSLYPLGELNFGVISMGTSVTREVILTNTSKCPFTYTLIVPEQNIVEVEVPKSRTGTPKSPVSTKGKDNKIKNPPIKCGNFTISNDVNLLAPGASRALQVSFFAEEAQKYEETVQFIISDTCPAEADGVPLRLVGIGAIPSLDFWNLDNTFREQMILKDLSDYDNCETTPHCVFVEDSVTLHFLFVIVGSKYVATIDLYNNGLVPCALAMKLLYQSNSNAEIFSLDRNEAHIEPLTHKNLDIIFTPKALEEYRAVLEIRLKLNEKESQLYTLCIIGEGHIPRIQFTSPTMTAFKLGELSFPVTCLGSVTDAGVEFENVSRVPCAVTLVLEEEGVEDRRVFWMTSCAAAEPAVLAENNDDVNYEYILKLLPAEAAKIIVHYNPLRKGKSNSEVKISIADNPYENYTVVCSAEAFIEDVVLIGLEMLPPDLEPFDTDTTISAAEPSKKAERKEKKDRKTKKKKQKNRSLMSTKTSDMVVGEPTLLKYLLDFGACEVAVMHRRTVVMANNSDKLYKFTWRDAVFLLVKPSSGYISPGEEKDLEIVYLSPEPVILMKELLECSLVAVNDEDLAMEIKDPAWDNQQCAVEFEHDGDLGIIERQAQITPEKEVFPIGARLTALNIAILYSAITEYAKYKTNLEDKIHLADIFIYESKTFEFNVENIGDVPMRIAWRFHIDEHFPTRIDKNIISELTVNLAGVSETAVPVEEPEPESQDKPADESRVTLFSGSVDRESADTWFEADQPFSVAPSRACIPPQKLETFTVKFSPLEAFEYRVRLTSDIDNLDTQDQNLSCRIKARSLIPYIHLDVEESDYLTSGRRKGGKELPEHTTVLEFNVLGSGCYKKSLNVVNPTVESYEYLIESVLSDESELVPMHCNKLKEYVEGGSSSEVTFTFVPTAPGVYESLWKVYLPAKSIELDMLVVGIVREAKVTFVPCNLLIKNSMIGFTSSDTVVLRNSEMEELKFEFKGNSLLNESGKTSVVVQPPEGILKPCSDTPIRIVYTPTKDGPLTFKIHCKVTHMSRPLVLCVNALSYSIQPTVTYKMKDYQHTLNPEAITSIHFDQTASTYERTIPFTIKNEGSATFCYNWRYACSSVKKYLSVEVGPRSGHVAPAEEAECVLRFELKKVPVESFPVTLNITDGPIYNILLHAEIEKPKYRFSNINNMEHDFGKCIVNAPDDTYKKTFLIFNDDQKDLFLSCTFSNTPDLFVHIHSGRSLAPGDSGKVSMYFRPKAVQLYEFKLSFWLNTLCEEVVTIKGEGVQLLFDLYEGCQKTFDLGPVKVGEKVVKEIEVMNYSEVAIEAFLDFKSIYPTIEDDDVSSQGTSICLCPEKSGPVHESPVSRVDNLKRYNTKKVDEQMAKDNQRALSSLKVVPKRVLLKPHTKMPIKIYFKPVGLINNFDVQLHMAVLSTNKPLVRLQGSATDMCLCLSQESLQFGTVRKKGCKVMKLMLMNKGDFGTRFWWQPLITGEFTISPMHGSIEARANVTFTITYRPKMHNPFVKVWACCVIERFKQLEVAMFAACMDSGAVQTQTLYFHAPVRETVTEQVTVVNPSYEPWLVLSEMTGNSGCFETPNEFNIEPNSKYLIPITFKPRVMGVAEEQVLFAPLGDQSLMLKLVGVGEHPKPNEVIDFEVPAKDRYTLDLNVYNITEVPETYTVFSEVVKTVPDKFDGLYELKYPREVRVWGDAAARCPWSVVCYGTCTMQIKVMFVNEDTKEYQYYTINATVTRSDIVDTIHLVAIARDTAQREISVTNPLSHDIDFRVTSPSLRVPDTITVPQRARVLGETEELLEIQHPLVGSCVYRMMLSCLPGKVKRVAATCPLGASVPLRLRVQNRKDVKTEFTATTSDPCIVLDKKYVLSPLEKGKFVVWFEPTQLGEVTCEVTFYSRVAGKYVFAISGVGTTPQPRGPYSVPVGAATYIHFKNVFDETKTFQINVDAPEFTVDSNLEQIDAKEEIKVAVHLSSSVRGADPLPSGSLSIECCPPEPPLAWTYFLQGVP</sequence>
<feature type="region of interest" description="Disordered" evidence="6">
    <location>
        <begin position="1924"/>
        <end position="1962"/>
    </location>
</feature>
<dbReference type="Pfam" id="PF22544">
    <property type="entry name" value="HYDIN_VesB_CFA65-like_Ig"/>
    <property type="match status" value="1"/>
</dbReference>
<evidence type="ECO:0000313" key="8">
    <source>
        <dbReference type="EMBL" id="KAG7311358.1"/>
    </source>
</evidence>
<keyword evidence="5" id="KW-0966">Cell projection</keyword>
<dbReference type="PANTHER" id="PTHR23053">
    <property type="entry name" value="DLEC1 DELETED IN LUNG AND ESOPHAGEAL CANCER 1"/>
    <property type="match status" value="1"/>
</dbReference>
<dbReference type="InterPro" id="IPR053879">
    <property type="entry name" value="HYDIN_VesB_CFA65-like_Ig"/>
</dbReference>
<feature type="domain" description="HYDIN/VesB/CFA65-like Ig-like" evidence="7">
    <location>
        <begin position="175"/>
        <end position="247"/>
    </location>
</feature>
<feature type="compositionally biased region" description="Acidic residues" evidence="6">
    <location>
        <begin position="1232"/>
        <end position="1243"/>
    </location>
</feature>
<reference evidence="8 9" key="1">
    <citation type="submission" date="2021-06" db="EMBL/GenBank/DDBJ databases">
        <title>A haploid diamondback moth (Plutella xylostella L.) genome assembly resolves 31 chromosomes and identifies a diamide resistance mutation.</title>
        <authorList>
            <person name="Ward C.M."/>
            <person name="Perry K.D."/>
            <person name="Baker G."/>
            <person name="Powis K."/>
            <person name="Heckel D.G."/>
            <person name="Baxter S.W."/>
        </authorList>
    </citation>
    <scope>NUCLEOTIDE SEQUENCE [LARGE SCALE GENOMIC DNA]</scope>
    <source>
        <strain evidence="8 9">LV</strain>
        <tissue evidence="8">Single pupa</tissue>
    </source>
</reference>
<dbReference type="InterPro" id="IPR033305">
    <property type="entry name" value="Hydin-like"/>
</dbReference>
<dbReference type="Gene3D" id="2.60.40.10">
    <property type="entry name" value="Immunoglobulins"/>
    <property type="match status" value="19"/>
</dbReference>
<dbReference type="Proteomes" id="UP000823941">
    <property type="component" value="Chromosome 4"/>
</dbReference>
<proteinExistence type="predicted"/>
<evidence type="ECO:0000256" key="6">
    <source>
        <dbReference type="SAM" id="MobiDB-lite"/>
    </source>
</evidence>
<feature type="compositionally biased region" description="Basic residues" evidence="6">
    <location>
        <begin position="3415"/>
        <end position="3427"/>
    </location>
</feature>
<keyword evidence="9" id="KW-1185">Reference proteome</keyword>
<feature type="compositionally biased region" description="Basic and acidic residues" evidence="6">
    <location>
        <begin position="1948"/>
        <end position="1962"/>
    </location>
</feature>
<evidence type="ECO:0000256" key="1">
    <source>
        <dbReference type="ARBA" id="ARBA00004138"/>
    </source>
</evidence>
<name>A0ABQ7R256_PLUXY</name>
<feature type="region of interest" description="Disordered" evidence="6">
    <location>
        <begin position="2073"/>
        <end position="2099"/>
    </location>
</feature>
<evidence type="ECO:0000256" key="2">
    <source>
        <dbReference type="ARBA" id="ARBA00004496"/>
    </source>
</evidence>
<feature type="compositionally biased region" description="Basic and acidic residues" evidence="6">
    <location>
        <begin position="3673"/>
        <end position="3682"/>
    </location>
</feature>
<evidence type="ECO:0000259" key="7">
    <source>
        <dbReference type="Pfam" id="PF22544"/>
    </source>
</evidence>
<feature type="compositionally biased region" description="Basic residues" evidence="6">
    <location>
        <begin position="1936"/>
        <end position="1947"/>
    </location>
</feature>
<keyword evidence="3" id="KW-0963">Cytoplasm</keyword>
<evidence type="ECO:0000256" key="3">
    <source>
        <dbReference type="ARBA" id="ARBA00022490"/>
    </source>
</evidence>
<dbReference type="PANTHER" id="PTHR23053:SF0">
    <property type="entry name" value="HYDROCEPHALUS-INDUCING PROTEIN HOMOLOG"/>
    <property type="match status" value="1"/>
</dbReference>
<feature type="region of interest" description="Disordered" evidence="6">
    <location>
        <begin position="3663"/>
        <end position="3682"/>
    </location>
</feature>
<evidence type="ECO:0000256" key="4">
    <source>
        <dbReference type="ARBA" id="ARBA00023069"/>
    </source>
</evidence>
<accession>A0ABQ7R256</accession>
<feature type="region of interest" description="Disordered" evidence="6">
    <location>
        <begin position="1223"/>
        <end position="1295"/>
    </location>
</feature>
<comment type="subcellular location">
    <subcellularLocation>
        <location evidence="1">Cell projection</location>
        <location evidence="1">Cilium</location>
    </subcellularLocation>
    <subcellularLocation>
        <location evidence="2">Cytoplasm</location>
    </subcellularLocation>
</comment>
<evidence type="ECO:0000256" key="5">
    <source>
        <dbReference type="ARBA" id="ARBA00023273"/>
    </source>
</evidence>
<comment type="caution">
    <text evidence="8">The sequence shown here is derived from an EMBL/GenBank/DDBJ whole genome shotgun (WGS) entry which is preliminary data.</text>
</comment>
<evidence type="ECO:0000313" key="9">
    <source>
        <dbReference type="Proteomes" id="UP000823941"/>
    </source>
</evidence>
<organism evidence="8 9">
    <name type="scientific">Plutella xylostella</name>
    <name type="common">Diamondback moth</name>
    <name type="synonym">Plutella maculipennis</name>
    <dbReference type="NCBI Taxonomy" id="51655"/>
    <lineage>
        <taxon>Eukaryota</taxon>
        <taxon>Metazoa</taxon>
        <taxon>Ecdysozoa</taxon>
        <taxon>Arthropoda</taxon>
        <taxon>Hexapoda</taxon>
        <taxon>Insecta</taxon>
        <taxon>Pterygota</taxon>
        <taxon>Neoptera</taxon>
        <taxon>Endopterygota</taxon>
        <taxon>Lepidoptera</taxon>
        <taxon>Glossata</taxon>
        <taxon>Ditrysia</taxon>
        <taxon>Yponomeutoidea</taxon>
        <taxon>Plutellidae</taxon>
        <taxon>Plutella</taxon>
    </lineage>
</organism>